<dbReference type="InterPro" id="IPR001878">
    <property type="entry name" value="Znf_CCHC"/>
</dbReference>
<keyword evidence="4" id="KW-1185">Reference proteome</keyword>
<dbReference type="PANTHER" id="PTHR47331">
    <property type="entry name" value="PHD-TYPE DOMAIN-CONTAINING PROTEIN"/>
    <property type="match status" value="1"/>
</dbReference>
<dbReference type="PROSITE" id="PS50994">
    <property type="entry name" value="INTEGRASE"/>
    <property type="match status" value="1"/>
</dbReference>
<dbReference type="Gene3D" id="3.30.420.10">
    <property type="entry name" value="Ribonuclease H-like superfamily/Ribonuclease H"/>
    <property type="match status" value="1"/>
</dbReference>
<dbReference type="GO" id="GO:0008270">
    <property type="term" value="F:zinc ion binding"/>
    <property type="evidence" value="ECO:0007669"/>
    <property type="project" value="InterPro"/>
</dbReference>
<dbReference type="InterPro" id="IPR041588">
    <property type="entry name" value="Integrase_H2C2"/>
</dbReference>
<accession>A0AAD9Q2I1</accession>
<dbReference type="SUPFAM" id="SSF53098">
    <property type="entry name" value="Ribonuclease H-like"/>
    <property type="match status" value="1"/>
</dbReference>
<dbReference type="InterPro" id="IPR005312">
    <property type="entry name" value="DUF1759"/>
</dbReference>
<reference evidence="3" key="1">
    <citation type="journal article" date="2023" name="G3 (Bethesda)">
        <title>Whole genome assembly and annotation of the endangered Caribbean coral Acropora cervicornis.</title>
        <authorList>
            <person name="Selwyn J.D."/>
            <person name="Vollmer S.V."/>
        </authorList>
    </citation>
    <scope>NUCLEOTIDE SEQUENCE</scope>
    <source>
        <strain evidence="3">K2</strain>
    </source>
</reference>
<dbReference type="Pfam" id="PF18701">
    <property type="entry name" value="DUF5641"/>
    <property type="match status" value="1"/>
</dbReference>
<organism evidence="3 4">
    <name type="scientific">Acropora cervicornis</name>
    <name type="common">Staghorn coral</name>
    <dbReference type="NCBI Taxonomy" id="6130"/>
    <lineage>
        <taxon>Eukaryota</taxon>
        <taxon>Metazoa</taxon>
        <taxon>Cnidaria</taxon>
        <taxon>Anthozoa</taxon>
        <taxon>Hexacorallia</taxon>
        <taxon>Scleractinia</taxon>
        <taxon>Astrocoeniina</taxon>
        <taxon>Acroporidae</taxon>
        <taxon>Acropora</taxon>
    </lineage>
</organism>
<protein>
    <submittedName>
        <fullName evidence="3">Gag-Pol polyprotein</fullName>
    </submittedName>
</protein>
<evidence type="ECO:0000256" key="1">
    <source>
        <dbReference type="SAM" id="MobiDB-lite"/>
    </source>
</evidence>
<dbReference type="InterPro" id="IPR040676">
    <property type="entry name" value="DUF5641"/>
</dbReference>
<feature type="domain" description="Integrase catalytic" evidence="2">
    <location>
        <begin position="1344"/>
        <end position="1536"/>
    </location>
</feature>
<dbReference type="EMBL" id="JARQWQ010000076">
    <property type="protein sequence ID" value="KAK2553514.1"/>
    <property type="molecule type" value="Genomic_DNA"/>
</dbReference>
<gene>
    <name evidence="3" type="ORF">P5673_024998</name>
</gene>
<comment type="caution">
    <text evidence="3">The sequence shown here is derived from an EMBL/GenBank/DDBJ whole genome shotgun (WGS) entry which is preliminary data.</text>
</comment>
<dbReference type="Pfam" id="PF03564">
    <property type="entry name" value="DUF1759"/>
    <property type="match status" value="1"/>
</dbReference>
<dbReference type="InterPro" id="IPR012337">
    <property type="entry name" value="RNaseH-like_sf"/>
</dbReference>
<proteinExistence type="predicted"/>
<dbReference type="Pfam" id="PF05380">
    <property type="entry name" value="Peptidase_A17"/>
    <property type="match status" value="1"/>
</dbReference>
<sequence length="1699" mass="194375">MEATASNLEIKLTQLRMNLEKTDSVIDGNNLEAIERHQETLKTISAKVNYMRLEVEAIKLAAGKDATEIEAWNASVDEKLQQADKEIGKVRKWLEERKRETEVTAKQERIKFEEELQKMKLQLKTEQLAKKNQDEGIYQASTNSAQAKLPELVITKFDDKTSVAPNTKFTYLRELVDKKVGRTIEALPFSAEGYNRAKSILQERFGKEHEIIKAYIKEILELPTVTSANPNKISEFSVKLTYCVQALQTLGKLEQVNGAVSMTLEKLPGIRGDLVRTDPEWENWDFSKLSEAIRLWLRRNPSDSNNTADRELIEQRNRRRERPSKLYQARGQEYNPKECVYCGDVGHKSIECQKINSTDERKRILAKRNLCFNCATPNHRAAECYSKSTCQHCRKRHHTSICDRKPIFTSETGEKKTLMTASGCKEGILPIIPIKVDGITCRALIDTGAGSSYASGKLISLLKKKPRETKTKRVDMLITSQVTKLEMYDARIESLDGGFSMEVKLTKVHKGELLTVDNPKYQELINNYDHLKGIKIEDEDTKEQLPVHVVLGSGEYARIKTETKPHIGRDGDPVAEKTKLGWFLMSPGQEYDHNRMLLTQTSQTDYEELCRLDILGLADSHEHDQRAVYDEFKEQLVRSEEGWYETGLPWRGGHPDLPSNKQGSIRRLSSLNKKLERQGLTIEYDKIIRDQKEQGIIEDCPPEPAGREFYIPHKPVVREDAASTKLRVVYDASARAYANAPSLNECLYPGPALQNKLWNVLVRQRFYPVAILGDIQKAFLQIRIKEQERDALRFHWRLNEGRGIETYRFTPWESKKPETVAALRNSLYVDDLLIGGQTVDQAGELKNSAIEIFSDARFVLHKWTSNVSELEDSRDGKEKSDDLSFAKQQLGSQQNESKVLGLPWDKEMDTLTVNFPKSETATSKREVLRNLAKVYDPLGLATPLTLQGKLIYREICNLKVPWDAQLSKQLVKKVGSWEQSLPTGVTVPRPVAHYREPVADLQLHAFGDASTQGVGAAVYAVIRQPSGTTQRLVAAKGRLAKLGLTVPRLELVSAHMATNLVINVRNTLTHLPSPKVYAWLDSTVALHWILGNGLYKQFVDNRVKKIHEHPEIQWRHVPTDENPADLASRGGRIKELWWNGPEWLSNEKSWPPNLVTSASTASEEEAKVIRELLNTVQTEEPIDMLDELLEKRDLRRALRVAAWVTRFVHNCRRRKKLTGTLTKNEIDEVKQRWILLVQHRDRIKPHYEQTQKQLNLQVNPLGLIECRGRIQGKYPIYLPRSAVFTRKLVQKIHCETLHGGVGLTMAAVRERYWIPKLRSLVKSVRSECHGCKRFTTTPFSPPMPGPLPEDRTTVATAFEVIGTDFAGPIRYKQRNKREGKAYLAVFTCSLSRAVHLELLPSLLTDKYIQCLKRLIARRGRPRVIYSDNGGTFVKTSKWVRELRKDERLQGLLDEYEIKWKFNLSRAPWWGGQFERLIGVIKMAMYKVIGGGVLTWDELSEVLLDVETQINRRPLSYVEDDVELPILTPSTFLFQRTSELPQQETWRITDRDLRKRAKFLKTCKDNLWRRWKREYLTALRERHNLTHKASKFQPKVGDVVIIKTDNKNRGTWPLAVVTGIYPGKDGIVRAVELKTAHGTLERPTQHLYPLELTCDSAKETATSVPSVQLNPSAPLFRPRRDAAVAARTRIQELNTYDHEK</sequence>
<feature type="region of interest" description="Disordered" evidence="1">
    <location>
        <begin position="304"/>
        <end position="325"/>
    </location>
</feature>
<dbReference type="GO" id="GO:0015074">
    <property type="term" value="P:DNA integration"/>
    <property type="evidence" value="ECO:0007669"/>
    <property type="project" value="InterPro"/>
</dbReference>
<dbReference type="Pfam" id="PF17921">
    <property type="entry name" value="Integrase_H2C2"/>
    <property type="match status" value="1"/>
</dbReference>
<dbReference type="InterPro" id="IPR043502">
    <property type="entry name" value="DNA/RNA_pol_sf"/>
</dbReference>
<dbReference type="GO" id="GO:0003676">
    <property type="term" value="F:nucleic acid binding"/>
    <property type="evidence" value="ECO:0007669"/>
    <property type="project" value="InterPro"/>
</dbReference>
<dbReference type="InterPro" id="IPR008042">
    <property type="entry name" value="Retrotrans_Pao"/>
</dbReference>
<evidence type="ECO:0000313" key="4">
    <source>
        <dbReference type="Proteomes" id="UP001249851"/>
    </source>
</evidence>
<dbReference type="Pfam" id="PF00665">
    <property type="entry name" value="rve"/>
    <property type="match status" value="1"/>
</dbReference>
<dbReference type="InterPro" id="IPR001584">
    <property type="entry name" value="Integrase_cat-core"/>
</dbReference>
<dbReference type="SUPFAM" id="SSF56672">
    <property type="entry name" value="DNA/RNA polymerases"/>
    <property type="match status" value="1"/>
</dbReference>
<evidence type="ECO:0000313" key="3">
    <source>
        <dbReference type="EMBL" id="KAK2553514.1"/>
    </source>
</evidence>
<dbReference type="Gene3D" id="1.10.340.70">
    <property type="match status" value="1"/>
</dbReference>
<reference evidence="3" key="2">
    <citation type="journal article" date="2023" name="Science">
        <title>Genomic signatures of disease resistance in endangered staghorn corals.</title>
        <authorList>
            <person name="Vollmer S.V."/>
            <person name="Selwyn J.D."/>
            <person name="Despard B.A."/>
            <person name="Roesel C.L."/>
        </authorList>
    </citation>
    <scope>NUCLEOTIDE SEQUENCE</scope>
    <source>
        <strain evidence="3">K2</strain>
    </source>
</reference>
<dbReference type="SMART" id="SM00343">
    <property type="entry name" value="ZnF_C2HC"/>
    <property type="match status" value="2"/>
</dbReference>
<name>A0AAD9Q2I1_ACRCE</name>
<dbReference type="PANTHER" id="PTHR47331:SF1">
    <property type="entry name" value="GAG-LIKE PROTEIN"/>
    <property type="match status" value="1"/>
</dbReference>
<dbReference type="Proteomes" id="UP001249851">
    <property type="component" value="Unassembled WGS sequence"/>
</dbReference>
<dbReference type="InterPro" id="IPR036397">
    <property type="entry name" value="RNaseH_sf"/>
</dbReference>
<evidence type="ECO:0000259" key="2">
    <source>
        <dbReference type="PROSITE" id="PS50994"/>
    </source>
</evidence>